<accession>A0A6A5HSE4</accession>
<evidence type="ECO:0000313" key="5">
    <source>
        <dbReference type="Proteomes" id="UP000483820"/>
    </source>
</evidence>
<name>A0A6A5HSE4_CAERE</name>
<keyword evidence="3" id="KW-0732">Signal</keyword>
<evidence type="ECO:0000313" key="4">
    <source>
        <dbReference type="EMBL" id="KAF1771110.1"/>
    </source>
</evidence>
<feature type="signal peptide" evidence="3">
    <location>
        <begin position="1"/>
        <end position="19"/>
    </location>
</feature>
<proteinExistence type="predicted"/>
<feature type="chain" id="PRO_5025677598" evidence="3">
    <location>
        <begin position="20"/>
        <end position="433"/>
    </location>
</feature>
<dbReference type="KEGG" id="crq:GCK72_002935"/>
<dbReference type="Proteomes" id="UP000483820">
    <property type="component" value="Chromosome I"/>
</dbReference>
<feature type="compositionally biased region" description="Low complexity" evidence="1">
    <location>
        <begin position="367"/>
        <end position="380"/>
    </location>
</feature>
<dbReference type="GeneID" id="9802379"/>
<dbReference type="CTD" id="9802379"/>
<sequence>MVSIGVSLVLFSLIPLILCTNEGFLKISDTENEKRQLECGHLSKFVEGTSTVLQKPVGSWISPYHFITSITSVSNNKNYNDLECETRGHMVTSFYEPKAKFAAKVVGKCNKEGVVLVDTHAEYDKPHKKFFCLKEKTPKTGDLVDVVNDKGVEEPGTVVDCPDPKKKSVFCVATKKANKHGHVFSGDKENYSLIGVTLGHIESKIQNIFERNSRKPSKRLPVPPPTLPPVVKKTTVPMTNTTVATEITTSSEDSSSTNTPSTKPAEKTTTSEDVAEVTTTVIAKKEEPTTKTENKTDAATTESAGESTEDPIQDPTTQKPKDPSTKPPVVPSTSSEAPTSEPEPVATIPDTPQSTASSPGSQPTSPPASSVTTASAPVATDSKQHPHAEALTDFSDIDCEKENLCFDEDIFASASANGGILLIICVSVVFMGF</sequence>
<feature type="transmembrane region" description="Helical" evidence="2">
    <location>
        <begin position="410"/>
        <end position="431"/>
    </location>
</feature>
<feature type="compositionally biased region" description="Polar residues" evidence="1">
    <location>
        <begin position="350"/>
        <end position="362"/>
    </location>
</feature>
<dbReference type="RefSeq" id="XP_053592349.1">
    <property type="nucleotide sequence ID" value="XM_053723704.1"/>
</dbReference>
<comment type="caution">
    <text evidence="4">The sequence shown here is derived from an EMBL/GenBank/DDBJ whole genome shotgun (WGS) entry which is preliminary data.</text>
</comment>
<feature type="compositionally biased region" description="Basic and acidic residues" evidence="1">
    <location>
        <begin position="283"/>
        <end position="296"/>
    </location>
</feature>
<dbReference type="AlphaFoldDB" id="A0A6A5HSE4"/>
<keyword evidence="2" id="KW-0472">Membrane</keyword>
<protein>
    <submittedName>
        <fullName evidence="4">Uncharacterized protein</fullName>
    </submittedName>
</protein>
<feature type="compositionally biased region" description="Polar residues" evidence="1">
    <location>
        <begin position="271"/>
        <end position="281"/>
    </location>
</feature>
<evidence type="ECO:0000256" key="2">
    <source>
        <dbReference type="SAM" id="Phobius"/>
    </source>
</evidence>
<organism evidence="4 5">
    <name type="scientific">Caenorhabditis remanei</name>
    <name type="common">Caenorhabditis vulgaris</name>
    <dbReference type="NCBI Taxonomy" id="31234"/>
    <lineage>
        <taxon>Eukaryota</taxon>
        <taxon>Metazoa</taxon>
        <taxon>Ecdysozoa</taxon>
        <taxon>Nematoda</taxon>
        <taxon>Chromadorea</taxon>
        <taxon>Rhabditida</taxon>
        <taxon>Rhabditina</taxon>
        <taxon>Rhabditomorpha</taxon>
        <taxon>Rhabditoidea</taxon>
        <taxon>Rhabditidae</taxon>
        <taxon>Peloderinae</taxon>
        <taxon>Caenorhabditis</taxon>
    </lineage>
</organism>
<gene>
    <name evidence="4" type="ORF">GCK72_002935</name>
</gene>
<dbReference type="EMBL" id="WUAV01000001">
    <property type="protein sequence ID" value="KAF1771110.1"/>
    <property type="molecule type" value="Genomic_DNA"/>
</dbReference>
<reference evidence="4 5" key="1">
    <citation type="submission" date="2019-12" db="EMBL/GenBank/DDBJ databases">
        <title>Chromosome-level assembly of the Caenorhabditis remanei genome.</title>
        <authorList>
            <person name="Teterina A.A."/>
            <person name="Willis J.H."/>
            <person name="Phillips P.C."/>
        </authorList>
    </citation>
    <scope>NUCLEOTIDE SEQUENCE [LARGE SCALE GENOMIC DNA]</scope>
    <source>
        <strain evidence="4 5">PX506</strain>
        <tissue evidence="4">Whole organism</tissue>
    </source>
</reference>
<evidence type="ECO:0000256" key="1">
    <source>
        <dbReference type="SAM" id="MobiDB-lite"/>
    </source>
</evidence>
<keyword evidence="2" id="KW-0812">Transmembrane</keyword>
<keyword evidence="2" id="KW-1133">Transmembrane helix</keyword>
<feature type="compositionally biased region" description="Polar residues" evidence="1">
    <location>
        <begin position="297"/>
        <end position="306"/>
    </location>
</feature>
<feature type="compositionally biased region" description="Low complexity" evidence="1">
    <location>
        <begin position="229"/>
        <end position="262"/>
    </location>
</feature>
<evidence type="ECO:0000256" key="3">
    <source>
        <dbReference type="SAM" id="SignalP"/>
    </source>
</evidence>
<feature type="region of interest" description="Disordered" evidence="1">
    <location>
        <begin position="212"/>
        <end position="387"/>
    </location>
</feature>
<feature type="compositionally biased region" description="Low complexity" evidence="1">
    <location>
        <begin position="331"/>
        <end position="347"/>
    </location>
</feature>